<name>A0A381YCC0_9ZZZZ</name>
<accession>A0A381YCC0</accession>
<protein>
    <recommendedName>
        <fullName evidence="2">GIY-YIG domain-containing protein</fullName>
    </recommendedName>
</protein>
<organism evidence="1">
    <name type="scientific">marine metagenome</name>
    <dbReference type="NCBI Taxonomy" id="408172"/>
    <lineage>
        <taxon>unclassified sequences</taxon>
        <taxon>metagenomes</taxon>
        <taxon>ecological metagenomes</taxon>
    </lineage>
</organism>
<proteinExistence type="predicted"/>
<evidence type="ECO:0000313" key="1">
    <source>
        <dbReference type="EMBL" id="SVA74739.1"/>
    </source>
</evidence>
<reference evidence="1" key="1">
    <citation type="submission" date="2018-05" db="EMBL/GenBank/DDBJ databases">
        <authorList>
            <person name="Lanie J.A."/>
            <person name="Ng W.-L."/>
            <person name="Kazmierczak K.M."/>
            <person name="Andrzejewski T.M."/>
            <person name="Davidsen T.M."/>
            <person name="Wayne K.J."/>
            <person name="Tettelin H."/>
            <person name="Glass J.I."/>
            <person name="Rusch D."/>
            <person name="Podicherti R."/>
            <person name="Tsui H.-C.T."/>
            <person name="Winkler M.E."/>
        </authorList>
    </citation>
    <scope>NUCLEOTIDE SEQUENCE</scope>
</reference>
<dbReference type="AlphaFoldDB" id="A0A381YCC0"/>
<sequence>MIRKRKKLESLSIVMAIQILQYEFLGPIGLSEWGPPMDKVVYIIFTKNKEVFNMLYVGESDKTEELDFFTKNPKFKCWISHAGNEENIYLSIYPMWESSESERLQLAQKIVNKYEPICNQAVDDSQN</sequence>
<dbReference type="EMBL" id="UINC01017906">
    <property type="protein sequence ID" value="SVA74739.1"/>
    <property type="molecule type" value="Genomic_DNA"/>
</dbReference>
<gene>
    <name evidence="1" type="ORF">METZ01_LOCUS127593</name>
</gene>
<evidence type="ECO:0008006" key="2">
    <source>
        <dbReference type="Google" id="ProtNLM"/>
    </source>
</evidence>